<dbReference type="CDD" id="cd00093">
    <property type="entry name" value="HTH_XRE"/>
    <property type="match status" value="1"/>
</dbReference>
<dbReference type="GO" id="GO:0003677">
    <property type="term" value="F:DNA binding"/>
    <property type="evidence" value="ECO:0007669"/>
    <property type="project" value="InterPro"/>
</dbReference>
<dbReference type="RefSeq" id="WP_145510561.1">
    <property type="nucleotide sequence ID" value="NZ_CP136975.1"/>
</dbReference>
<name>A0AAW6HW71_XYLFS</name>
<dbReference type="Pfam" id="PF01381">
    <property type="entry name" value="HTH_3"/>
    <property type="match status" value="1"/>
</dbReference>
<comment type="caution">
    <text evidence="2">The sequence shown here is derived from an EMBL/GenBank/DDBJ whole genome shotgun (WGS) entry which is preliminary data.</text>
</comment>
<feature type="domain" description="HTH cro/C1-type" evidence="1">
    <location>
        <begin position="27"/>
        <end position="78"/>
    </location>
</feature>
<protein>
    <submittedName>
        <fullName evidence="2">Helix-turn-helix domain-containing protein</fullName>
    </submittedName>
</protein>
<dbReference type="Proteomes" id="UP001220702">
    <property type="component" value="Unassembled WGS sequence"/>
</dbReference>
<organism evidence="2 3">
    <name type="scientific">Xylella fastidiosa subsp. multiplex</name>
    <dbReference type="NCBI Taxonomy" id="644357"/>
    <lineage>
        <taxon>Bacteria</taxon>
        <taxon>Pseudomonadati</taxon>
        <taxon>Pseudomonadota</taxon>
        <taxon>Gammaproteobacteria</taxon>
        <taxon>Lysobacterales</taxon>
        <taxon>Lysobacteraceae</taxon>
        <taxon>Xylella</taxon>
    </lineage>
</organism>
<gene>
    <name evidence="2" type="ORF">LOK82_08690</name>
</gene>
<dbReference type="Gene3D" id="1.10.260.40">
    <property type="entry name" value="lambda repressor-like DNA-binding domains"/>
    <property type="match status" value="1"/>
</dbReference>
<dbReference type="InterPro" id="IPR001387">
    <property type="entry name" value="Cro/C1-type_HTH"/>
</dbReference>
<reference evidence="2" key="2">
    <citation type="journal article" date="2023" name="Commun. Biol.">
        <title>Suspicions of two bridgehead invasions of Xylella fastidiosa subsp. multiplex in France.</title>
        <authorList>
            <person name="Dupas E."/>
            <person name="Durand K."/>
            <person name="Rieux A."/>
            <person name="Briand M."/>
            <person name="Pruvost O."/>
            <person name="Cunty A."/>
            <person name="Denance N."/>
            <person name="Donnadieu C."/>
            <person name="Legendre B."/>
            <person name="Lopez-Roques C."/>
            <person name="Cesbron S."/>
            <person name="Ravigne V."/>
            <person name="Jacques M.A."/>
        </authorList>
    </citation>
    <scope>NUCLEOTIDE SEQUENCE</scope>
    <source>
        <strain evidence="2">CFBP8070</strain>
    </source>
</reference>
<accession>A0AAW6HW71</accession>
<dbReference type="EMBL" id="JAJKGN010000001">
    <property type="protein sequence ID" value="MDC6408699.1"/>
    <property type="molecule type" value="Genomic_DNA"/>
</dbReference>
<reference evidence="2" key="1">
    <citation type="submission" date="2021-11" db="EMBL/GenBank/DDBJ databases">
        <authorList>
            <person name="Denance N."/>
            <person name="Briand M."/>
            <person name="Dupas E."/>
            <person name="Durand K."/>
            <person name="Legendre B."/>
            <person name="Cunty A."/>
            <person name="Donnadieu C."/>
            <person name="Lopez Roques C."/>
            <person name="Cesbron S."/>
            <person name="Jacques M.A."/>
        </authorList>
    </citation>
    <scope>NUCLEOTIDE SEQUENCE</scope>
    <source>
        <strain evidence="2">CFBP8070</strain>
    </source>
</reference>
<evidence type="ECO:0000259" key="1">
    <source>
        <dbReference type="PROSITE" id="PS50943"/>
    </source>
</evidence>
<proteinExistence type="predicted"/>
<evidence type="ECO:0000313" key="3">
    <source>
        <dbReference type="Proteomes" id="UP001220702"/>
    </source>
</evidence>
<dbReference type="PROSITE" id="PS50943">
    <property type="entry name" value="HTH_CROC1"/>
    <property type="match status" value="1"/>
</dbReference>
<dbReference type="AlphaFoldDB" id="A0AAW6HW71"/>
<dbReference type="SUPFAM" id="SSF47413">
    <property type="entry name" value="lambda repressor-like DNA-binding domains"/>
    <property type="match status" value="1"/>
</dbReference>
<dbReference type="InterPro" id="IPR010982">
    <property type="entry name" value="Lambda_DNA-bd_dom_sf"/>
</dbReference>
<sequence length="105" mass="11509">MFLRPSPISATIDILDKWRYCLLMDIIKTYRSSVGISQAKLARLLTEGGCPTTQALVSQIEKGRVRITPERAVAIERISKGELCKEVLIFGAPPTGHLPEVSDAA</sequence>
<evidence type="ECO:0000313" key="2">
    <source>
        <dbReference type="EMBL" id="MDC6408699.1"/>
    </source>
</evidence>